<sequence>MDPFKKNAQAHRHMGKLKKSAQQICTLKYSDKTQMCSLRFSKTSKFKEPLKTGANQWCTGAIFHISVILNWFKLHNCTELALVQLRTTVQCKDEMMATWVINGDVVKYIQVWSSADKCQDALDSPGSVPCCEMFDVFVQKLVQAESLNKSYNVPPNNNNQLNWYHGNGGTNGGAANGGGQDPGGGDSKQGILGNNGNTTTVNTSQCSNVSGQHPTAMVTLAEPTITVLDVPLDTSTTPLGASNVITCQLYPAQLFESFSTLSSDLYLETLQSIEHTDPVVFASIIHDAPTLFNSACTKHIVKERQFFSMYNPGGALDITSANTGALLEKIFSLYMTKGIVWVYIPHTPQQFIVADVLTGSVYFVDSVL</sequence>
<dbReference type="Proteomes" id="UP000799118">
    <property type="component" value="Unassembled WGS sequence"/>
</dbReference>
<evidence type="ECO:0000256" key="1">
    <source>
        <dbReference type="SAM" id="MobiDB-lite"/>
    </source>
</evidence>
<feature type="region of interest" description="Disordered" evidence="1">
    <location>
        <begin position="158"/>
        <end position="197"/>
    </location>
</feature>
<dbReference type="OrthoDB" id="3025757at2759"/>
<gene>
    <name evidence="2" type="ORF">BT96DRAFT_940511</name>
</gene>
<proteinExistence type="predicted"/>
<dbReference type="EMBL" id="ML769489">
    <property type="protein sequence ID" value="KAE9397981.1"/>
    <property type="molecule type" value="Genomic_DNA"/>
</dbReference>
<reference evidence="2" key="1">
    <citation type="journal article" date="2019" name="Environ. Microbiol.">
        <title>Fungal ecological strategies reflected in gene transcription - a case study of two litter decomposers.</title>
        <authorList>
            <person name="Barbi F."/>
            <person name="Kohler A."/>
            <person name="Barry K."/>
            <person name="Baskaran P."/>
            <person name="Daum C."/>
            <person name="Fauchery L."/>
            <person name="Ihrmark K."/>
            <person name="Kuo A."/>
            <person name="LaButti K."/>
            <person name="Lipzen A."/>
            <person name="Morin E."/>
            <person name="Grigoriev I.V."/>
            <person name="Henrissat B."/>
            <person name="Lindahl B."/>
            <person name="Martin F."/>
        </authorList>
    </citation>
    <scope>NUCLEOTIDE SEQUENCE</scope>
    <source>
        <strain evidence="2">JB14</strain>
    </source>
</reference>
<organism evidence="2 3">
    <name type="scientific">Gymnopus androsaceus JB14</name>
    <dbReference type="NCBI Taxonomy" id="1447944"/>
    <lineage>
        <taxon>Eukaryota</taxon>
        <taxon>Fungi</taxon>
        <taxon>Dikarya</taxon>
        <taxon>Basidiomycota</taxon>
        <taxon>Agaricomycotina</taxon>
        <taxon>Agaricomycetes</taxon>
        <taxon>Agaricomycetidae</taxon>
        <taxon>Agaricales</taxon>
        <taxon>Marasmiineae</taxon>
        <taxon>Omphalotaceae</taxon>
        <taxon>Gymnopus</taxon>
    </lineage>
</organism>
<keyword evidence="3" id="KW-1185">Reference proteome</keyword>
<dbReference type="AlphaFoldDB" id="A0A6A4HKC3"/>
<evidence type="ECO:0000313" key="2">
    <source>
        <dbReference type="EMBL" id="KAE9397981.1"/>
    </source>
</evidence>
<protein>
    <submittedName>
        <fullName evidence="2">Uncharacterized protein</fullName>
    </submittedName>
</protein>
<feature type="compositionally biased region" description="Gly residues" evidence="1">
    <location>
        <begin position="166"/>
        <end position="187"/>
    </location>
</feature>
<accession>A0A6A4HKC3</accession>
<evidence type="ECO:0000313" key="3">
    <source>
        <dbReference type="Proteomes" id="UP000799118"/>
    </source>
</evidence>
<name>A0A6A4HKC3_9AGAR</name>